<organism evidence="7 8">
    <name type="scientific">Rubrivivax gelatinosus</name>
    <name type="common">Rhodocyclus gelatinosus</name>
    <name type="synonym">Rhodopseudomonas gelatinosa</name>
    <dbReference type="NCBI Taxonomy" id="28068"/>
    <lineage>
        <taxon>Bacteria</taxon>
        <taxon>Pseudomonadati</taxon>
        <taxon>Pseudomonadota</taxon>
        <taxon>Betaproteobacteria</taxon>
        <taxon>Burkholderiales</taxon>
        <taxon>Sphaerotilaceae</taxon>
        <taxon>Rubrivivax</taxon>
    </lineage>
</organism>
<comment type="subcellular location">
    <subcellularLocation>
        <location evidence="1">Cell membrane</location>
        <topology evidence="1">Multi-pass membrane protein</topology>
    </subcellularLocation>
</comment>
<evidence type="ECO:0000256" key="6">
    <source>
        <dbReference type="SAM" id="Phobius"/>
    </source>
</evidence>
<feature type="transmembrane region" description="Helical" evidence="6">
    <location>
        <begin position="20"/>
        <end position="37"/>
    </location>
</feature>
<comment type="caution">
    <text evidence="7">The sequence shown here is derived from an EMBL/GenBank/DDBJ whole genome shotgun (WGS) entry which is preliminary data.</text>
</comment>
<keyword evidence="4 6" id="KW-1133">Transmembrane helix</keyword>
<evidence type="ECO:0000256" key="2">
    <source>
        <dbReference type="ARBA" id="ARBA00022475"/>
    </source>
</evidence>
<feature type="transmembrane region" description="Helical" evidence="6">
    <location>
        <begin position="248"/>
        <end position="278"/>
    </location>
</feature>
<keyword evidence="5 6" id="KW-0472">Membrane</keyword>
<evidence type="ECO:0000256" key="4">
    <source>
        <dbReference type="ARBA" id="ARBA00022989"/>
    </source>
</evidence>
<evidence type="ECO:0000313" key="7">
    <source>
        <dbReference type="EMBL" id="MBK1714588.1"/>
    </source>
</evidence>
<feature type="transmembrane region" description="Helical" evidence="6">
    <location>
        <begin position="175"/>
        <end position="194"/>
    </location>
</feature>
<keyword evidence="3 6" id="KW-0812">Transmembrane</keyword>
<sequence length="318" mass="33816">MARPAAVSQPGRARAWWPTLRRWLGIAFVVVVALLVAKVARQMDWGAALDAVQRYDAATLGLAAALAVASHAIYSTYDLIGRHLTGHGLPPARVAAVGFISYAFNLNLGSLIGGVAFRYKMYAKLGLSPGVVTRVLGYSLLTNWLGYLALGGTLLLARPPALPPDWEIGRVGLRLLGAAMLAAALAYVALCAFARRREWRLRGHEIVLPSLRVALLQLAVSCISWALIAGICHVLLGRQLPYTDVLTALLMAAIAGVVTHLPAGLGVIEAVFVALLGARLGQGPVLAALLAYRALYYLAPLALATALYFALEARGRRS</sequence>
<evidence type="ECO:0000256" key="5">
    <source>
        <dbReference type="ARBA" id="ARBA00023136"/>
    </source>
</evidence>
<feature type="transmembrane region" description="Helical" evidence="6">
    <location>
        <begin position="57"/>
        <end position="74"/>
    </location>
</feature>
<feature type="transmembrane region" description="Helical" evidence="6">
    <location>
        <begin position="290"/>
        <end position="311"/>
    </location>
</feature>
<name>A0ABS1DYJ8_RUBGE</name>
<reference evidence="7" key="1">
    <citation type="submission" date="2017-08" db="EMBL/GenBank/DDBJ databases">
        <authorList>
            <person name="Imhoff J.F."/>
            <person name="Rahn T."/>
            <person name="Kuenzel S."/>
            <person name="Neulinger S.C."/>
        </authorList>
    </citation>
    <scope>NUCLEOTIDE SEQUENCE</scope>
    <source>
        <strain evidence="7">IM 151</strain>
    </source>
</reference>
<dbReference type="Proteomes" id="UP001041814">
    <property type="component" value="Unassembled WGS sequence"/>
</dbReference>
<accession>A0ABS1DYJ8</accession>
<keyword evidence="2" id="KW-1003">Cell membrane</keyword>
<protein>
    <submittedName>
        <fullName evidence="7">Uncharacterized protein</fullName>
    </submittedName>
</protein>
<gene>
    <name evidence="7" type="ORF">CKO43_17605</name>
</gene>
<dbReference type="EMBL" id="NRRU01000073">
    <property type="protein sequence ID" value="MBK1714588.1"/>
    <property type="molecule type" value="Genomic_DNA"/>
</dbReference>
<feature type="transmembrane region" description="Helical" evidence="6">
    <location>
        <begin position="215"/>
        <end position="236"/>
    </location>
</feature>
<dbReference type="InterPro" id="IPR022791">
    <property type="entry name" value="L-PG_synthase/AglD"/>
</dbReference>
<reference evidence="7" key="2">
    <citation type="journal article" date="2020" name="Microorganisms">
        <title>Osmotic Adaptation and Compatible Solute Biosynthesis of Phototrophic Bacteria as Revealed from Genome Analyses.</title>
        <authorList>
            <person name="Imhoff J.F."/>
            <person name="Rahn T."/>
            <person name="Kunzel S."/>
            <person name="Keller A."/>
            <person name="Neulinger S.C."/>
        </authorList>
    </citation>
    <scope>NUCLEOTIDE SEQUENCE</scope>
    <source>
        <strain evidence="7">IM 151</strain>
    </source>
</reference>
<dbReference type="Pfam" id="PF03706">
    <property type="entry name" value="LPG_synthase_TM"/>
    <property type="match status" value="1"/>
</dbReference>
<evidence type="ECO:0000313" key="8">
    <source>
        <dbReference type="Proteomes" id="UP001041814"/>
    </source>
</evidence>
<feature type="transmembrane region" description="Helical" evidence="6">
    <location>
        <begin position="131"/>
        <end position="155"/>
    </location>
</feature>
<evidence type="ECO:0000256" key="3">
    <source>
        <dbReference type="ARBA" id="ARBA00022692"/>
    </source>
</evidence>
<proteinExistence type="predicted"/>
<keyword evidence="8" id="KW-1185">Reference proteome</keyword>
<dbReference type="RefSeq" id="WP_200379415.1">
    <property type="nucleotide sequence ID" value="NZ_NRRU01000073.1"/>
</dbReference>
<feature type="transmembrane region" description="Helical" evidence="6">
    <location>
        <begin position="94"/>
        <end position="119"/>
    </location>
</feature>
<evidence type="ECO:0000256" key="1">
    <source>
        <dbReference type="ARBA" id="ARBA00004651"/>
    </source>
</evidence>